<proteinExistence type="predicted"/>
<name>A0AAN6Z3Y2_9PEZI</name>
<feature type="region of interest" description="Disordered" evidence="1">
    <location>
        <begin position="198"/>
        <end position="238"/>
    </location>
</feature>
<reference evidence="2" key="2">
    <citation type="submission" date="2023-05" db="EMBL/GenBank/DDBJ databases">
        <authorList>
            <consortium name="Lawrence Berkeley National Laboratory"/>
            <person name="Steindorff A."/>
            <person name="Hensen N."/>
            <person name="Bonometti L."/>
            <person name="Westerberg I."/>
            <person name="Brannstrom I.O."/>
            <person name="Guillou S."/>
            <person name="Cros-Aarteil S."/>
            <person name="Calhoun S."/>
            <person name="Haridas S."/>
            <person name="Kuo A."/>
            <person name="Mondo S."/>
            <person name="Pangilinan J."/>
            <person name="Riley R."/>
            <person name="Labutti K."/>
            <person name="Andreopoulos B."/>
            <person name="Lipzen A."/>
            <person name="Chen C."/>
            <person name="Yanf M."/>
            <person name="Daum C."/>
            <person name="Ng V."/>
            <person name="Clum A."/>
            <person name="Ohm R."/>
            <person name="Martin F."/>
            <person name="Silar P."/>
            <person name="Natvig D."/>
            <person name="Lalanne C."/>
            <person name="Gautier V."/>
            <person name="Ament-Velasquez S.L."/>
            <person name="Kruys A."/>
            <person name="Hutchinson M.I."/>
            <person name="Powell A.J."/>
            <person name="Barry K."/>
            <person name="Miller A.N."/>
            <person name="Grigoriev I.V."/>
            <person name="Debuchy R."/>
            <person name="Gladieux P."/>
            <person name="Thoren M.H."/>
            <person name="Johannesson H."/>
        </authorList>
    </citation>
    <scope>NUCLEOTIDE SEQUENCE</scope>
    <source>
        <strain evidence="2">CBS 731.68</strain>
    </source>
</reference>
<gene>
    <name evidence="2" type="ORF">N657DRAFT_377112</name>
</gene>
<dbReference type="EMBL" id="MU853227">
    <property type="protein sequence ID" value="KAK4124117.1"/>
    <property type="molecule type" value="Genomic_DNA"/>
</dbReference>
<evidence type="ECO:0000256" key="1">
    <source>
        <dbReference type="SAM" id="MobiDB-lite"/>
    </source>
</evidence>
<sequence length="350" mass="38931">MNRNRSMMQRFRDQGRTWEAAKQMWQGDDETTAARPPLKVRRSRPESDNIAQSRRKLKALKLQGLVREQRSRRTEPRDGGSSLEKITEVPSSTQPAPLSLFLLASSNHQDQDTSAEFAPNAFDGEEDDRDEEDEDVSASPTYSGPTSQQSSRSSPGSPSSPISQGTNIVLPPESETGPNPAHPLVQHCLDTLSLTDQAAQASLRPSPRPTKQSTPTSGSPTSTLPPSQPNSSTASTNTSRDHFKSLSWLLEEQDVDLYALYGYQWRSCPPPPPLERHRGDGTARYPVFDGYTHRGHHHGAYKLDEQVLCQARVANWRGLVVDRAWWWTRMVGAWFPDGFASGRLGRGLSM</sequence>
<feature type="compositionally biased region" description="Basic and acidic residues" evidence="1">
    <location>
        <begin position="67"/>
        <end position="78"/>
    </location>
</feature>
<dbReference type="RefSeq" id="XP_062647888.1">
    <property type="nucleotide sequence ID" value="XM_062787091.1"/>
</dbReference>
<feature type="compositionally biased region" description="Low complexity" evidence="1">
    <location>
        <begin position="143"/>
        <end position="165"/>
    </location>
</feature>
<organism evidence="2 3">
    <name type="scientific">Parathielavia appendiculata</name>
    <dbReference type="NCBI Taxonomy" id="2587402"/>
    <lineage>
        <taxon>Eukaryota</taxon>
        <taxon>Fungi</taxon>
        <taxon>Dikarya</taxon>
        <taxon>Ascomycota</taxon>
        <taxon>Pezizomycotina</taxon>
        <taxon>Sordariomycetes</taxon>
        <taxon>Sordariomycetidae</taxon>
        <taxon>Sordariales</taxon>
        <taxon>Chaetomiaceae</taxon>
        <taxon>Parathielavia</taxon>
    </lineage>
</organism>
<comment type="caution">
    <text evidence="2">The sequence shown here is derived from an EMBL/GenBank/DDBJ whole genome shotgun (WGS) entry which is preliminary data.</text>
</comment>
<evidence type="ECO:0000313" key="2">
    <source>
        <dbReference type="EMBL" id="KAK4124117.1"/>
    </source>
</evidence>
<feature type="region of interest" description="Disordered" evidence="1">
    <location>
        <begin position="1"/>
        <end position="184"/>
    </location>
</feature>
<feature type="compositionally biased region" description="Low complexity" evidence="1">
    <location>
        <begin position="209"/>
        <end position="233"/>
    </location>
</feature>
<accession>A0AAN6Z3Y2</accession>
<reference evidence="2" key="1">
    <citation type="journal article" date="2023" name="Mol. Phylogenet. Evol.">
        <title>Genome-scale phylogeny and comparative genomics of the fungal order Sordariales.</title>
        <authorList>
            <person name="Hensen N."/>
            <person name="Bonometti L."/>
            <person name="Westerberg I."/>
            <person name="Brannstrom I.O."/>
            <person name="Guillou S."/>
            <person name="Cros-Aarteil S."/>
            <person name="Calhoun S."/>
            <person name="Haridas S."/>
            <person name="Kuo A."/>
            <person name="Mondo S."/>
            <person name="Pangilinan J."/>
            <person name="Riley R."/>
            <person name="LaButti K."/>
            <person name="Andreopoulos B."/>
            <person name="Lipzen A."/>
            <person name="Chen C."/>
            <person name="Yan M."/>
            <person name="Daum C."/>
            <person name="Ng V."/>
            <person name="Clum A."/>
            <person name="Steindorff A."/>
            <person name="Ohm R.A."/>
            <person name="Martin F."/>
            <person name="Silar P."/>
            <person name="Natvig D.O."/>
            <person name="Lalanne C."/>
            <person name="Gautier V."/>
            <person name="Ament-Velasquez S.L."/>
            <person name="Kruys A."/>
            <person name="Hutchinson M.I."/>
            <person name="Powell A.J."/>
            <person name="Barry K."/>
            <person name="Miller A.N."/>
            <person name="Grigoriev I.V."/>
            <person name="Debuchy R."/>
            <person name="Gladieux P."/>
            <person name="Hiltunen Thoren M."/>
            <person name="Johannesson H."/>
        </authorList>
    </citation>
    <scope>NUCLEOTIDE SEQUENCE</scope>
    <source>
        <strain evidence="2">CBS 731.68</strain>
    </source>
</reference>
<dbReference type="AlphaFoldDB" id="A0AAN6Z3Y2"/>
<dbReference type="GeneID" id="87823861"/>
<feature type="compositionally biased region" description="Acidic residues" evidence="1">
    <location>
        <begin position="123"/>
        <end position="136"/>
    </location>
</feature>
<keyword evidence="3" id="KW-1185">Reference proteome</keyword>
<dbReference type="Proteomes" id="UP001302602">
    <property type="component" value="Unassembled WGS sequence"/>
</dbReference>
<protein>
    <submittedName>
        <fullName evidence="2">Uncharacterized protein</fullName>
    </submittedName>
</protein>
<evidence type="ECO:0000313" key="3">
    <source>
        <dbReference type="Proteomes" id="UP001302602"/>
    </source>
</evidence>
<feature type="compositionally biased region" description="Low complexity" evidence="1">
    <location>
        <begin position="95"/>
        <end position="106"/>
    </location>
</feature>